<dbReference type="PANTHER" id="PTHR37540">
    <property type="entry name" value="TRANSCRIPTION FACTOR (ACR-2), PUTATIVE-RELATED-RELATED"/>
    <property type="match status" value="1"/>
</dbReference>
<gene>
    <name evidence="1" type="ORF">LSUB1_G007268</name>
</gene>
<protein>
    <recommendedName>
        <fullName evidence="3">Transcription factor domain-containing protein</fullName>
    </recommendedName>
</protein>
<dbReference type="EMBL" id="QGMJ01000201">
    <property type="protein sequence ID" value="TVY39960.1"/>
    <property type="molecule type" value="Genomic_DNA"/>
</dbReference>
<evidence type="ECO:0008006" key="3">
    <source>
        <dbReference type="Google" id="ProtNLM"/>
    </source>
</evidence>
<dbReference type="OrthoDB" id="4159781at2759"/>
<sequence>MRRVVSGTEVTLTPESIDALAVASQDLALDSPGEEAYASPAHNAEASHIFFPSMVEDDASWERITEQFPLRGLGHNRSMNMATQSLPVRPKSPNVASGLRTNLDLTFLGGMDPFSSLPSDNSTGEPVLTQLLVHYFAMRLAPWLSYLDDSMTETSPRMAWLPYALNHTPLFYATLLVAAVHLDRRQPMTDRSALLRLKGETIRLANENMDDPFEAVSDQMMMVAFILLYFNVGGDNLGEFEIHLNGINQMLFLRGGKGNLGMNGMPKNWLEVCHGPWQDDWEDGAFSI</sequence>
<evidence type="ECO:0000313" key="1">
    <source>
        <dbReference type="EMBL" id="TVY39960.1"/>
    </source>
</evidence>
<dbReference type="InterPro" id="IPR021858">
    <property type="entry name" value="Fun_TF"/>
</dbReference>
<evidence type="ECO:0000313" key="2">
    <source>
        <dbReference type="Proteomes" id="UP000462212"/>
    </source>
</evidence>
<proteinExistence type="predicted"/>
<dbReference type="Proteomes" id="UP000462212">
    <property type="component" value="Unassembled WGS sequence"/>
</dbReference>
<organism evidence="1 2">
    <name type="scientific">Lachnellula subtilissima</name>
    <dbReference type="NCBI Taxonomy" id="602034"/>
    <lineage>
        <taxon>Eukaryota</taxon>
        <taxon>Fungi</taxon>
        <taxon>Dikarya</taxon>
        <taxon>Ascomycota</taxon>
        <taxon>Pezizomycotina</taxon>
        <taxon>Leotiomycetes</taxon>
        <taxon>Helotiales</taxon>
        <taxon>Lachnaceae</taxon>
        <taxon>Lachnellula</taxon>
    </lineage>
</organism>
<dbReference type="PANTHER" id="PTHR37540:SF5">
    <property type="entry name" value="TRANSCRIPTION FACTOR DOMAIN-CONTAINING PROTEIN"/>
    <property type="match status" value="1"/>
</dbReference>
<accession>A0A8H8RQK1</accession>
<dbReference type="Pfam" id="PF11951">
    <property type="entry name" value="Fungal_trans_2"/>
    <property type="match status" value="1"/>
</dbReference>
<keyword evidence="2" id="KW-1185">Reference proteome</keyword>
<name>A0A8H8RQK1_9HELO</name>
<dbReference type="AlphaFoldDB" id="A0A8H8RQK1"/>
<reference evidence="1 2" key="1">
    <citation type="submission" date="2018-05" db="EMBL/GenBank/DDBJ databases">
        <title>Genome sequencing and assembly of the regulated plant pathogen Lachnellula willkommii and related sister species for the development of diagnostic species identification markers.</title>
        <authorList>
            <person name="Giroux E."/>
            <person name="Bilodeau G."/>
        </authorList>
    </citation>
    <scope>NUCLEOTIDE SEQUENCE [LARGE SCALE GENOMIC DNA]</scope>
    <source>
        <strain evidence="1 2">CBS 197.66</strain>
    </source>
</reference>
<comment type="caution">
    <text evidence="1">The sequence shown here is derived from an EMBL/GenBank/DDBJ whole genome shotgun (WGS) entry which is preliminary data.</text>
</comment>